<sequence length="912" mass="100112">MLKIQSKFTAYMTVLLTVLMLSGCGSEEQKASIQVEASYPTAIPKGQLPTAIRPTHYTLDLQIVPADADFGGEVAIDLMFDVASDFMWMHGQDMTVSSANLTLADGKVVPVTYEQVDPTGIVKLTFAEKAPRGKAQLNIAYRGKVSDALQGIYRVKDGDHSYTYTQFEAIDARRAFPGFDEPGFKVPFDVSVSVPTDMEAIGNAPEISRADLGNGFTKMTFATTKPLPTYLVAFAAGPFDVVEWADMPTTAVRDRAVPLRGIATKGKGEKLTYALDNSRKIVEALEDYFQIPYPYAKLDILAVPDFAYGAMENAGAITYREQLLLLDDNSSLGQKKSYMSVHAHELAHQWFGNLVTPVWWNDIWLNEAFATWMSNAALDNIMPEHKFRQNMLRGSLGAMGGDGLVSARQIRQPIESNDDIVTAFDGITYQKGGGVLTMIEAFMGKEQFKAGINNYMKRFAFKNATSNDFITAIGEKSDNVPMEKIREAFNSFLEQPGIPYLDVKTATQDGKTVVTMTQSRYLPLGSEGSTDKTWIIPVCVGYGMNGEEHKYCTVLESKESSFTLPETGELDYLLPNLNGTGYYRYALGAEGWSQLFGNQSRLSENSMLSLTDSFAAAMGAGKMDFADFVKVAPTMVASESYRVATSPMSDLSFMYYKVARDEAEKAKISALSRKLYKSKLEKIGFDAKADEEGEVINLRGPLVGHLAFTGQDATVRAKLVDMAKAYVGYGTDGQIHEDKVDSNLISRALIVAVEDLGPEFGRNVLQHYLASTDGTARGRLLRAVASTNDAALGAEVLELVLSEKMRANEVGRALYTLMYDDDQRDAAWAWFQDNFEAVKARIPGFTQAAIAGLAGDYCTLEKRDEVKAFFEPRVASIAGGARSLAQTLEGIELCAAKVAFHQDKLTKFLSAQ</sequence>
<feature type="domain" description="Aminopeptidase N-like N-terminal" evidence="15">
    <location>
        <begin position="54"/>
        <end position="231"/>
    </location>
</feature>
<protein>
    <recommendedName>
        <fullName evidence="12">Aminopeptidase</fullName>
        <ecNumber evidence="12">3.4.11.-</ecNumber>
    </recommendedName>
</protein>
<dbReference type="InterPro" id="IPR014782">
    <property type="entry name" value="Peptidase_M1_dom"/>
</dbReference>
<evidence type="ECO:0000256" key="6">
    <source>
        <dbReference type="ARBA" id="ARBA00022801"/>
    </source>
</evidence>
<keyword evidence="6 12" id="KW-0378">Hydrolase</keyword>
<dbReference type="EMBL" id="PDEM01000009">
    <property type="protein sequence ID" value="PHZ85806.1"/>
    <property type="molecule type" value="Genomic_DNA"/>
</dbReference>
<evidence type="ECO:0000256" key="4">
    <source>
        <dbReference type="ARBA" id="ARBA00022670"/>
    </source>
</evidence>
<keyword evidence="3 12" id="KW-0031">Aminopeptidase</keyword>
<feature type="domain" description="ERAP1-like C-terminal" evidence="14">
    <location>
        <begin position="573"/>
        <end position="892"/>
    </location>
</feature>
<keyword evidence="5 10" id="KW-0479">Metal-binding</keyword>
<evidence type="ECO:0000313" key="16">
    <source>
        <dbReference type="EMBL" id="PHZ85806.1"/>
    </source>
</evidence>
<feature type="binding site" evidence="10">
    <location>
        <position position="348"/>
    </location>
    <ligand>
        <name>Zn(2+)</name>
        <dbReference type="ChEBI" id="CHEBI:29105"/>
        <note>catalytic</note>
    </ligand>
</feature>
<evidence type="ECO:0000256" key="1">
    <source>
        <dbReference type="ARBA" id="ARBA00000098"/>
    </source>
</evidence>
<dbReference type="PROSITE" id="PS51257">
    <property type="entry name" value="PROKAR_LIPOPROTEIN"/>
    <property type="match status" value="1"/>
</dbReference>
<evidence type="ECO:0000256" key="10">
    <source>
        <dbReference type="PIRSR" id="PIRSR634016-3"/>
    </source>
</evidence>
<dbReference type="PANTHER" id="PTHR11533">
    <property type="entry name" value="PROTEASE M1 ZINC METALLOPROTEASE"/>
    <property type="match status" value="1"/>
</dbReference>
<evidence type="ECO:0000256" key="11">
    <source>
        <dbReference type="PIRSR" id="PIRSR634016-4"/>
    </source>
</evidence>
<comment type="catalytic activity">
    <reaction evidence="1">
        <text>Release of an N-terminal amino acid, Xaa-|-Yaa- from a peptide, amide or arylamide. Xaa is preferably Ala, but may be most amino acids including Pro (slow action). When a terminal hydrophobic residue is followed by a prolyl residue, the two may be released as an intact Xaa-Pro dipeptide.</text>
        <dbReference type="EC" id="3.4.11.2"/>
    </reaction>
</comment>
<evidence type="ECO:0000256" key="12">
    <source>
        <dbReference type="RuleBase" id="RU364040"/>
    </source>
</evidence>
<dbReference type="Gene3D" id="1.10.390.10">
    <property type="entry name" value="Neutral Protease Domain 2"/>
    <property type="match status" value="1"/>
</dbReference>
<dbReference type="Pfam" id="PF01433">
    <property type="entry name" value="Peptidase_M1"/>
    <property type="match status" value="1"/>
</dbReference>
<dbReference type="GO" id="GO:0016285">
    <property type="term" value="F:alanyl aminopeptidase activity"/>
    <property type="evidence" value="ECO:0007669"/>
    <property type="project" value="UniProtKB-EC"/>
</dbReference>
<dbReference type="PRINTS" id="PR00756">
    <property type="entry name" value="ALADIPTASE"/>
</dbReference>
<dbReference type="InterPro" id="IPR027268">
    <property type="entry name" value="Peptidase_M4/M1_CTD_sf"/>
</dbReference>
<dbReference type="Gene3D" id="2.60.40.1910">
    <property type="match status" value="1"/>
</dbReference>
<feature type="binding site" evidence="10">
    <location>
        <position position="344"/>
    </location>
    <ligand>
        <name>Zn(2+)</name>
        <dbReference type="ChEBI" id="CHEBI:29105"/>
        <note>catalytic</note>
    </ligand>
</feature>
<dbReference type="Pfam" id="PF11838">
    <property type="entry name" value="ERAP1_C"/>
    <property type="match status" value="1"/>
</dbReference>
<comment type="caution">
    <text evidence="16">The sequence shown here is derived from an EMBL/GenBank/DDBJ whole genome shotgun (WGS) entry which is preliminary data.</text>
</comment>
<organism evidence="16 17">
    <name type="scientific">Paremcibacter congregatus</name>
    <dbReference type="NCBI Taxonomy" id="2043170"/>
    <lineage>
        <taxon>Bacteria</taxon>
        <taxon>Pseudomonadati</taxon>
        <taxon>Pseudomonadota</taxon>
        <taxon>Alphaproteobacteria</taxon>
        <taxon>Emcibacterales</taxon>
        <taxon>Emcibacteraceae</taxon>
        <taxon>Paremcibacter</taxon>
    </lineage>
</organism>
<dbReference type="Pfam" id="PF17900">
    <property type="entry name" value="Peptidase_M1_N"/>
    <property type="match status" value="1"/>
</dbReference>
<proteinExistence type="inferred from homology"/>
<keyword evidence="8 12" id="KW-0482">Metalloprotease</keyword>
<accession>A0A2G4YWJ4</accession>
<dbReference type="InterPro" id="IPR024571">
    <property type="entry name" value="ERAP1-like_C_dom"/>
</dbReference>
<dbReference type="OrthoDB" id="100605at2"/>
<feature type="site" description="Transition state stabilizer" evidence="11">
    <location>
        <position position="429"/>
    </location>
</feature>
<comment type="cofactor">
    <cofactor evidence="10 12">
        <name>Zn(2+)</name>
        <dbReference type="ChEBI" id="CHEBI:29105"/>
    </cofactor>
    <text evidence="10 12">Binds 1 zinc ion per subunit.</text>
</comment>
<keyword evidence="7 10" id="KW-0862">Zinc</keyword>
<dbReference type="InterPro" id="IPR034016">
    <property type="entry name" value="M1_APN-typ"/>
</dbReference>
<dbReference type="GO" id="GO:0008270">
    <property type="term" value="F:zinc ion binding"/>
    <property type="evidence" value="ECO:0007669"/>
    <property type="project" value="UniProtKB-UniRule"/>
</dbReference>
<dbReference type="Gene3D" id="2.60.40.1730">
    <property type="entry name" value="tricorn interacting facor f3 domain"/>
    <property type="match status" value="1"/>
</dbReference>
<feature type="domain" description="Peptidase M1 membrane alanine aminopeptidase" evidence="13">
    <location>
        <begin position="273"/>
        <end position="490"/>
    </location>
</feature>
<evidence type="ECO:0000256" key="5">
    <source>
        <dbReference type="ARBA" id="ARBA00022723"/>
    </source>
</evidence>
<dbReference type="InterPro" id="IPR045357">
    <property type="entry name" value="Aminopeptidase_N-like_N"/>
</dbReference>
<evidence type="ECO:0000313" key="17">
    <source>
        <dbReference type="Proteomes" id="UP000229730"/>
    </source>
</evidence>
<dbReference type="GO" id="GO:0016020">
    <property type="term" value="C:membrane"/>
    <property type="evidence" value="ECO:0007669"/>
    <property type="project" value="TreeGrafter"/>
</dbReference>
<evidence type="ECO:0000256" key="2">
    <source>
        <dbReference type="ARBA" id="ARBA00010136"/>
    </source>
</evidence>
<evidence type="ECO:0000259" key="13">
    <source>
        <dbReference type="Pfam" id="PF01433"/>
    </source>
</evidence>
<evidence type="ECO:0000259" key="15">
    <source>
        <dbReference type="Pfam" id="PF17900"/>
    </source>
</evidence>
<dbReference type="GO" id="GO:0005615">
    <property type="term" value="C:extracellular space"/>
    <property type="evidence" value="ECO:0007669"/>
    <property type="project" value="TreeGrafter"/>
</dbReference>
<dbReference type="EC" id="3.4.11.-" evidence="12"/>
<dbReference type="Proteomes" id="UP000229730">
    <property type="component" value="Unassembled WGS sequence"/>
</dbReference>
<dbReference type="GO" id="GO:0070006">
    <property type="term" value="F:metalloaminopeptidase activity"/>
    <property type="evidence" value="ECO:0007669"/>
    <property type="project" value="TreeGrafter"/>
</dbReference>
<dbReference type="InterPro" id="IPR042097">
    <property type="entry name" value="Aminopeptidase_N-like_N_sf"/>
</dbReference>
<dbReference type="GO" id="GO:0043171">
    <property type="term" value="P:peptide catabolic process"/>
    <property type="evidence" value="ECO:0007669"/>
    <property type="project" value="TreeGrafter"/>
</dbReference>
<dbReference type="AlphaFoldDB" id="A0A2G4YWJ4"/>
<dbReference type="SUPFAM" id="SSF63737">
    <property type="entry name" value="Leukotriene A4 hydrolase N-terminal domain"/>
    <property type="match status" value="1"/>
</dbReference>
<evidence type="ECO:0000256" key="8">
    <source>
        <dbReference type="ARBA" id="ARBA00023049"/>
    </source>
</evidence>
<dbReference type="InterPro" id="IPR050344">
    <property type="entry name" value="Peptidase_M1_aminopeptidases"/>
</dbReference>
<dbReference type="RefSeq" id="WP_099471391.1">
    <property type="nucleotide sequence ID" value="NZ_CP041025.1"/>
</dbReference>
<dbReference type="PANTHER" id="PTHR11533:SF174">
    <property type="entry name" value="PUROMYCIN-SENSITIVE AMINOPEPTIDASE-RELATED"/>
    <property type="match status" value="1"/>
</dbReference>
<dbReference type="CDD" id="cd09601">
    <property type="entry name" value="M1_APN-Q_like"/>
    <property type="match status" value="1"/>
</dbReference>
<name>A0A2G4YWJ4_9PROT</name>
<dbReference type="GO" id="GO:0005737">
    <property type="term" value="C:cytoplasm"/>
    <property type="evidence" value="ECO:0007669"/>
    <property type="project" value="TreeGrafter"/>
</dbReference>
<evidence type="ECO:0000256" key="9">
    <source>
        <dbReference type="PIRSR" id="PIRSR634016-1"/>
    </source>
</evidence>
<dbReference type="GO" id="GO:0006508">
    <property type="term" value="P:proteolysis"/>
    <property type="evidence" value="ECO:0007669"/>
    <property type="project" value="UniProtKB-KW"/>
</dbReference>
<keyword evidence="4 12" id="KW-0645">Protease</keyword>
<dbReference type="GO" id="GO:0042277">
    <property type="term" value="F:peptide binding"/>
    <property type="evidence" value="ECO:0007669"/>
    <property type="project" value="TreeGrafter"/>
</dbReference>
<dbReference type="SUPFAM" id="SSF55486">
    <property type="entry name" value="Metalloproteases ('zincins'), catalytic domain"/>
    <property type="match status" value="1"/>
</dbReference>
<comment type="similarity">
    <text evidence="2 12">Belongs to the peptidase M1 family.</text>
</comment>
<feature type="active site" description="Proton acceptor" evidence="9">
    <location>
        <position position="345"/>
    </location>
</feature>
<keyword evidence="17" id="KW-1185">Reference proteome</keyword>
<evidence type="ECO:0000259" key="14">
    <source>
        <dbReference type="Pfam" id="PF11838"/>
    </source>
</evidence>
<dbReference type="InterPro" id="IPR001930">
    <property type="entry name" value="Peptidase_M1"/>
</dbReference>
<gene>
    <name evidence="16" type="ORF">CRD36_03760</name>
</gene>
<feature type="binding site" evidence="10">
    <location>
        <position position="367"/>
    </location>
    <ligand>
        <name>Zn(2+)</name>
        <dbReference type="ChEBI" id="CHEBI:29105"/>
        <note>catalytic</note>
    </ligand>
</feature>
<reference evidence="16 17" key="1">
    <citation type="submission" date="2017-10" db="EMBL/GenBank/DDBJ databases">
        <title>Frigbacter circumglobatus gen. nov. sp. nov., isolated from sediment cultured in situ.</title>
        <authorList>
            <person name="Zhao Z."/>
        </authorList>
    </citation>
    <scope>NUCLEOTIDE SEQUENCE [LARGE SCALE GENOMIC DNA]</scope>
    <source>
        <strain evidence="16 17">ZYL</strain>
    </source>
</reference>
<evidence type="ECO:0000256" key="3">
    <source>
        <dbReference type="ARBA" id="ARBA00022438"/>
    </source>
</evidence>
<dbReference type="Gene3D" id="1.25.50.20">
    <property type="match status" value="1"/>
</dbReference>
<dbReference type="InParanoid" id="A0A2G4YWJ4"/>
<evidence type="ECO:0000256" key="7">
    <source>
        <dbReference type="ARBA" id="ARBA00022833"/>
    </source>
</evidence>
<dbReference type="FunFam" id="1.10.390.10:FF:000006">
    <property type="entry name" value="Puromycin-sensitive aminopeptidase"/>
    <property type="match status" value="1"/>
</dbReference>